<organism evidence="2 3">
    <name type="scientific">Portunus trituberculatus</name>
    <name type="common">Swimming crab</name>
    <name type="synonym">Neptunus trituberculatus</name>
    <dbReference type="NCBI Taxonomy" id="210409"/>
    <lineage>
        <taxon>Eukaryota</taxon>
        <taxon>Metazoa</taxon>
        <taxon>Ecdysozoa</taxon>
        <taxon>Arthropoda</taxon>
        <taxon>Crustacea</taxon>
        <taxon>Multicrustacea</taxon>
        <taxon>Malacostraca</taxon>
        <taxon>Eumalacostraca</taxon>
        <taxon>Eucarida</taxon>
        <taxon>Decapoda</taxon>
        <taxon>Pleocyemata</taxon>
        <taxon>Brachyura</taxon>
        <taxon>Eubrachyura</taxon>
        <taxon>Portunoidea</taxon>
        <taxon>Portunidae</taxon>
        <taxon>Portuninae</taxon>
        <taxon>Portunus</taxon>
    </lineage>
</organism>
<name>A0A5B7JBA6_PORTR</name>
<evidence type="ECO:0000256" key="1">
    <source>
        <dbReference type="SAM" id="MobiDB-lite"/>
    </source>
</evidence>
<reference evidence="2 3" key="1">
    <citation type="submission" date="2019-05" db="EMBL/GenBank/DDBJ databases">
        <title>Another draft genome of Portunus trituberculatus and its Hox gene families provides insights of decapod evolution.</title>
        <authorList>
            <person name="Jeong J.-H."/>
            <person name="Song I."/>
            <person name="Kim S."/>
            <person name="Choi T."/>
            <person name="Kim D."/>
            <person name="Ryu S."/>
            <person name="Kim W."/>
        </authorList>
    </citation>
    <scope>NUCLEOTIDE SEQUENCE [LARGE SCALE GENOMIC DNA]</scope>
    <source>
        <tissue evidence="2">Muscle</tissue>
    </source>
</reference>
<gene>
    <name evidence="2" type="ORF">E2C01_085664</name>
</gene>
<proteinExistence type="predicted"/>
<dbReference type="Proteomes" id="UP000324222">
    <property type="component" value="Unassembled WGS sequence"/>
</dbReference>
<dbReference type="EMBL" id="VSRR010085192">
    <property type="protein sequence ID" value="MPC90667.1"/>
    <property type="molecule type" value="Genomic_DNA"/>
</dbReference>
<protein>
    <submittedName>
        <fullName evidence="2">Uncharacterized protein</fullName>
    </submittedName>
</protein>
<evidence type="ECO:0000313" key="3">
    <source>
        <dbReference type="Proteomes" id="UP000324222"/>
    </source>
</evidence>
<sequence length="155" mass="17640">MYLPRDSTSVRRPRPYETPPSLPAVNNPCHEWSILLQETIQTSATTVTRCLVPSHASCATLNSLMLPLRLCVIVYPYLLARCCGLDLISQGYSLIVSVVFLYYNDITDPLETIMMSTIVFFLHDFVIDRYSNFNQLYPSFYKVVYCTAVQSSFSS</sequence>
<feature type="region of interest" description="Disordered" evidence="1">
    <location>
        <begin position="1"/>
        <end position="22"/>
    </location>
</feature>
<dbReference type="AlphaFoldDB" id="A0A5B7JBA6"/>
<comment type="caution">
    <text evidence="2">The sequence shown here is derived from an EMBL/GenBank/DDBJ whole genome shotgun (WGS) entry which is preliminary data.</text>
</comment>
<accession>A0A5B7JBA6</accession>
<evidence type="ECO:0000313" key="2">
    <source>
        <dbReference type="EMBL" id="MPC90667.1"/>
    </source>
</evidence>
<keyword evidence="3" id="KW-1185">Reference proteome</keyword>